<dbReference type="KEGG" id="vgo:GJW-30_1_03841"/>
<dbReference type="InterPro" id="IPR037460">
    <property type="entry name" value="SEST-like"/>
</dbReference>
<feature type="compositionally biased region" description="Basic and acidic residues" evidence="2">
    <location>
        <begin position="253"/>
        <end position="264"/>
    </location>
</feature>
<keyword evidence="3" id="KW-0732">Signal</keyword>
<keyword evidence="5" id="KW-1185">Reference proteome</keyword>
<dbReference type="RefSeq" id="WP_096358002.1">
    <property type="nucleotide sequence ID" value="NZ_AP014946.1"/>
</dbReference>
<dbReference type="GO" id="GO:0016788">
    <property type="term" value="F:hydrolase activity, acting on ester bonds"/>
    <property type="evidence" value="ECO:0007669"/>
    <property type="project" value="InterPro"/>
</dbReference>
<feature type="region of interest" description="Disordered" evidence="2">
    <location>
        <begin position="239"/>
        <end position="288"/>
    </location>
</feature>
<dbReference type="PANTHER" id="PTHR37981:SF1">
    <property type="entry name" value="SGNH HYDROLASE-TYPE ESTERASE DOMAIN-CONTAINING PROTEIN"/>
    <property type="match status" value="1"/>
</dbReference>
<dbReference type="EMBL" id="AP014946">
    <property type="protein sequence ID" value="BAT61284.1"/>
    <property type="molecule type" value="Genomic_DNA"/>
</dbReference>
<dbReference type="Gene3D" id="3.40.50.1110">
    <property type="entry name" value="SGNH hydrolase"/>
    <property type="match status" value="1"/>
</dbReference>
<feature type="disulfide bond" evidence="1">
    <location>
        <begin position="328"/>
        <end position="359"/>
    </location>
</feature>
<name>A0A0S3PZD8_9BRAD</name>
<gene>
    <name evidence="4" type="ORF">GJW-30_1_03841</name>
</gene>
<evidence type="ECO:0000313" key="5">
    <source>
        <dbReference type="Proteomes" id="UP000236884"/>
    </source>
</evidence>
<dbReference type="GO" id="GO:0006629">
    <property type="term" value="P:lipid metabolic process"/>
    <property type="evidence" value="ECO:0007669"/>
    <property type="project" value="TreeGrafter"/>
</dbReference>
<dbReference type="InterPro" id="IPR036514">
    <property type="entry name" value="SGNH_hydro_sf"/>
</dbReference>
<dbReference type="PANTHER" id="PTHR37981">
    <property type="entry name" value="LIPASE 2"/>
    <property type="match status" value="1"/>
</dbReference>
<sequence length="745" mass="81596">MNSVLLRALGAGLFASVLAAAHASAADLEWEVDNPFRFYRNASAFALHENAYQAVRGEGEVPADIVSRVEKRMNAPDCRDPSTAANCAATVRNERTFQSSRLGWAAKTINAACYDRESRPRRYPSSCARIYGQRAVKEDYILPDAHVVRIGLSAEKIAAAGEGASCAWSWRARRGGDAQTKTQACKDKLTLDRVPYIRNSDTSGVDVEVTLPDGAKLTEQVVVEDLLVVALGDSFASGESNPDKPVTFGSREMSYEPQREDYQRTDPVFRTGPGTRIPDVARPGTYNPRVLPRRLMEDEERGEQLARNSPEFLAAFNRRNATWLSPDCHRSQYGYPFRVAMQLALEDRHRSVTLVHLACSGAQVTEGLFVPKEAREDFSKPNSAMVPAQFDQLTELLCRDGSRRSASYTMPFFKYGQDPQMRTIAKQWCASDKRKRPIDVVLLSIGGNDVGFSPLAAYAMTESASDLAPIAGWMGSDIRFGPDVARKYTAVLDRRMAAVKDALRDGFGVAPDRVIQTAYEPIQYDENGALCGARPTLGMDVHPALKLGGARLAEAGQFFDFFVKRMQCMANGRGGDCGGLATGAGTGFRLVTEHHAKFRRRGLCARLPAAAEADGAAMAMPRFNPLKGEFQPYHPALYTPYGPRHHLFRTPNDAYLTANTHHERIPLFDILQPVYAALYSGAIHPTAEGHAIVADAVMPYARRMFDKPGKVEVPIPTTAPPDEPPSAPAPSMAVPPAEEPAKAAQ</sequence>
<evidence type="ECO:0000256" key="1">
    <source>
        <dbReference type="PIRSR" id="PIRSR637460-2"/>
    </source>
</evidence>
<dbReference type="AlphaFoldDB" id="A0A0S3PZD8"/>
<dbReference type="OrthoDB" id="7583701at2"/>
<dbReference type="Proteomes" id="UP000236884">
    <property type="component" value="Chromosome"/>
</dbReference>
<proteinExistence type="predicted"/>
<accession>A0A0S3PZD8</accession>
<evidence type="ECO:0000256" key="2">
    <source>
        <dbReference type="SAM" id="MobiDB-lite"/>
    </source>
</evidence>
<keyword evidence="1" id="KW-1015">Disulfide bond</keyword>
<dbReference type="SUPFAM" id="SSF52266">
    <property type="entry name" value="SGNH hydrolase"/>
    <property type="match status" value="1"/>
</dbReference>
<feature type="compositionally biased region" description="Pro residues" evidence="2">
    <location>
        <begin position="717"/>
        <end position="728"/>
    </location>
</feature>
<feature type="compositionally biased region" description="Low complexity" evidence="2">
    <location>
        <begin position="729"/>
        <end position="745"/>
    </location>
</feature>
<feature type="signal peptide" evidence="3">
    <location>
        <begin position="1"/>
        <end position="25"/>
    </location>
</feature>
<feature type="chain" id="PRO_5006616028" description="SGNH hydrolase-type esterase domain-containing protein" evidence="3">
    <location>
        <begin position="26"/>
        <end position="745"/>
    </location>
</feature>
<evidence type="ECO:0008006" key="6">
    <source>
        <dbReference type="Google" id="ProtNLM"/>
    </source>
</evidence>
<organism evidence="4 5">
    <name type="scientific">Variibacter gotjawalensis</name>
    <dbReference type="NCBI Taxonomy" id="1333996"/>
    <lineage>
        <taxon>Bacteria</taxon>
        <taxon>Pseudomonadati</taxon>
        <taxon>Pseudomonadota</taxon>
        <taxon>Alphaproteobacteria</taxon>
        <taxon>Hyphomicrobiales</taxon>
        <taxon>Nitrobacteraceae</taxon>
        <taxon>Variibacter</taxon>
    </lineage>
</organism>
<feature type="region of interest" description="Disordered" evidence="2">
    <location>
        <begin position="710"/>
        <end position="745"/>
    </location>
</feature>
<evidence type="ECO:0000256" key="3">
    <source>
        <dbReference type="SAM" id="SignalP"/>
    </source>
</evidence>
<reference evidence="4 5" key="1">
    <citation type="submission" date="2015-08" db="EMBL/GenBank/DDBJ databases">
        <title>Investigation of the bacterial diversity of lava forest soil.</title>
        <authorList>
            <person name="Lee J.S."/>
        </authorList>
    </citation>
    <scope>NUCLEOTIDE SEQUENCE [LARGE SCALE GENOMIC DNA]</scope>
    <source>
        <strain evidence="4 5">GJW-30</strain>
    </source>
</reference>
<protein>
    <recommendedName>
        <fullName evidence="6">SGNH hydrolase-type esterase domain-containing protein</fullName>
    </recommendedName>
</protein>
<evidence type="ECO:0000313" key="4">
    <source>
        <dbReference type="EMBL" id="BAT61284.1"/>
    </source>
</evidence>